<dbReference type="SUPFAM" id="SSF53335">
    <property type="entry name" value="S-adenosyl-L-methionine-dependent methyltransferases"/>
    <property type="match status" value="1"/>
</dbReference>
<dbReference type="Proteomes" id="UP000249464">
    <property type="component" value="Unassembled WGS sequence"/>
</dbReference>
<protein>
    <submittedName>
        <fullName evidence="2">BQ5605_C019g08847 protein</fullName>
    </submittedName>
</protein>
<evidence type="ECO:0000313" key="3">
    <source>
        <dbReference type="Proteomes" id="UP000249464"/>
    </source>
</evidence>
<dbReference type="InterPro" id="IPR013216">
    <property type="entry name" value="Methyltransf_11"/>
</dbReference>
<dbReference type="Gene3D" id="3.40.50.150">
    <property type="entry name" value="Vaccinia Virus protein VP39"/>
    <property type="match status" value="1"/>
</dbReference>
<dbReference type="PANTHER" id="PTHR42912">
    <property type="entry name" value="METHYLTRANSFERASE"/>
    <property type="match status" value="1"/>
</dbReference>
<dbReference type="AlphaFoldDB" id="A0A2X0LVU3"/>
<dbReference type="InterPro" id="IPR050508">
    <property type="entry name" value="Methyltransf_Superfamily"/>
</dbReference>
<dbReference type="GO" id="GO:0008757">
    <property type="term" value="F:S-adenosylmethionine-dependent methyltransferase activity"/>
    <property type="evidence" value="ECO:0007669"/>
    <property type="project" value="InterPro"/>
</dbReference>
<dbReference type="EMBL" id="FQNC01000019">
    <property type="protein sequence ID" value="SGY22712.1"/>
    <property type="molecule type" value="Genomic_DNA"/>
</dbReference>
<evidence type="ECO:0000313" key="2">
    <source>
        <dbReference type="EMBL" id="SGY22712.1"/>
    </source>
</evidence>
<proteinExistence type="predicted"/>
<feature type="domain" description="Methyltransferase type 11" evidence="1">
    <location>
        <begin position="77"/>
        <end position="186"/>
    </location>
</feature>
<accession>A0A2X0LVU3</accession>
<sequence>MLSVLRTFPRRLHHLTTRTMATKITSNSGGNEFTNFAKDNFSQSGGSGLYDASRPTYPKQAIMDILAQLPPRSTVVELGAGTGIFTRNFIEAVSTGTGANNAIEKWIAVEPSEGMRKGFEDKWNRTNRVDMECVDGLFDKIPVEDVKADLVCLWVCIAQAFHWVGTDGSKAIKEIARVLKPGGLCAMIWNLEDREQPWVAKVREIYEHHEAGLMSGLFSDKGTPQYRLGLWKSIFRTEEYTTSFSEHSLKNYSQILTTNEDLVVNRALSKSYITALPKEKQDELAGRIRDIVKGAEDKVWIDEGKGTFGELLNCDVPGKDLKRLPDF</sequence>
<reference evidence="2 3" key="1">
    <citation type="submission" date="2016-11" db="EMBL/GenBank/DDBJ databases">
        <authorList>
            <person name="Jaros S."/>
            <person name="Januszkiewicz K."/>
            <person name="Wedrychowicz H."/>
        </authorList>
    </citation>
    <scope>NUCLEOTIDE SEQUENCE [LARGE SCALE GENOMIC DNA]</scope>
</reference>
<gene>
    <name evidence="2" type="primary">BQ5605_C019g08847</name>
    <name evidence="2" type="ORF">BQ5605_C019G08847</name>
</gene>
<dbReference type="PANTHER" id="PTHR42912:SF95">
    <property type="entry name" value="METHYLTRANSFERASE TYPE 11 DOMAIN-CONTAINING PROTEIN"/>
    <property type="match status" value="1"/>
</dbReference>
<organism evidence="2 3">
    <name type="scientific">Microbotryum silenes-dioicae</name>
    <dbReference type="NCBI Taxonomy" id="796604"/>
    <lineage>
        <taxon>Eukaryota</taxon>
        <taxon>Fungi</taxon>
        <taxon>Dikarya</taxon>
        <taxon>Basidiomycota</taxon>
        <taxon>Pucciniomycotina</taxon>
        <taxon>Microbotryomycetes</taxon>
        <taxon>Microbotryales</taxon>
        <taxon>Microbotryaceae</taxon>
        <taxon>Microbotryum</taxon>
    </lineage>
</organism>
<dbReference type="CDD" id="cd02440">
    <property type="entry name" value="AdoMet_MTases"/>
    <property type="match status" value="1"/>
</dbReference>
<keyword evidence="3" id="KW-1185">Reference proteome</keyword>
<name>A0A2X0LVU3_9BASI</name>
<dbReference type="InterPro" id="IPR029063">
    <property type="entry name" value="SAM-dependent_MTases_sf"/>
</dbReference>
<evidence type="ECO:0000259" key="1">
    <source>
        <dbReference type="Pfam" id="PF08241"/>
    </source>
</evidence>
<dbReference type="Pfam" id="PF08241">
    <property type="entry name" value="Methyltransf_11"/>
    <property type="match status" value="1"/>
</dbReference>
<dbReference type="STRING" id="796604.A0A2X0LVU3"/>